<protein>
    <submittedName>
        <fullName evidence="1">BstXI family restriction endonuclease</fullName>
        <ecNumber evidence="1">3.1.21.-</ecNumber>
    </submittedName>
</protein>
<gene>
    <name evidence="1" type="ORF">NJQ99_01840</name>
</gene>
<dbReference type="EMBL" id="JAMZFT010000001">
    <property type="protein sequence ID" value="MCP1335143.1"/>
    <property type="molecule type" value="Genomic_DNA"/>
</dbReference>
<evidence type="ECO:0000313" key="2">
    <source>
        <dbReference type="Proteomes" id="UP001055804"/>
    </source>
</evidence>
<dbReference type="AlphaFoldDB" id="A0A9J6PEU1"/>
<evidence type="ECO:0000313" key="1">
    <source>
        <dbReference type="EMBL" id="MCP1335143.1"/>
    </source>
</evidence>
<dbReference type="InterPro" id="IPR018578">
    <property type="entry name" value="Restrct_endonuc_II_BstXI"/>
</dbReference>
<dbReference type="GO" id="GO:0016787">
    <property type="term" value="F:hydrolase activity"/>
    <property type="evidence" value="ECO:0007669"/>
    <property type="project" value="UniProtKB-KW"/>
</dbReference>
<dbReference type="Proteomes" id="UP001055804">
    <property type="component" value="Unassembled WGS sequence"/>
</dbReference>
<keyword evidence="1" id="KW-0540">Nuclease</keyword>
<name>A0A9J6PEU1_9PROT</name>
<accession>A0A9J6PEU1</accession>
<sequence>MARLPKLPSLLDRKIYKTGQTRGADDDQIFQNRVGRNSTVLIPFAVWVQIPAIRALPYENGFIVLVPPRDYFETEGQDLTRHELEIGVNALVYFERRDEWLQFNPDQYGFTPPTSRTAPLGGHFAARIANTTSENDARINIGFTSTGLKGAGIRLYEYADTATLGTTRIQLEAAFWHAVDAEEKMLTAGMSEDEIRRRRTAVLENATQLGLLDYGRLEETRILNSARELVCPLCLEPISAAGFLSRLPQASGRERHDLTVTEINLFHIQELAYGVFNHRPYNLGWGHHHCNVVCKDAGIHPTLEWMANVLRHNRMLN</sequence>
<organism evidence="1 2">
    <name type="scientific">Futiania mangrovi</name>
    <dbReference type="NCBI Taxonomy" id="2959716"/>
    <lineage>
        <taxon>Bacteria</taxon>
        <taxon>Pseudomonadati</taxon>
        <taxon>Pseudomonadota</taxon>
        <taxon>Alphaproteobacteria</taxon>
        <taxon>Futianiales</taxon>
        <taxon>Futianiaceae</taxon>
        <taxon>Futiania</taxon>
    </lineage>
</organism>
<dbReference type="Pfam" id="PF09552">
    <property type="entry name" value="RE_BstXI"/>
    <property type="match status" value="1"/>
</dbReference>
<keyword evidence="1" id="KW-0255">Endonuclease</keyword>
<dbReference type="EC" id="3.1.21.-" evidence="1"/>
<reference evidence="1" key="1">
    <citation type="submission" date="2022-06" db="EMBL/GenBank/DDBJ databases">
        <title>Isolation and Genomics of Futiania mangrovii gen. nov., sp. nov., a Rare and Metabolically-versatile member in the Class Alphaproteobacteria.</title>
        <authorList>
            <person name="Liu L."/>
            <person name="Huang W.-C."/>
            <person name="Pan J."/>
            <person name="Li J."/>
            <person name="Huang Y."/>
            <person name="Du H."/>
            <person name="Liu Y."/>
            <person name="Li M."/>
        </authorList>
    </citation>
    <scope>NUCLEOTIDE SEQUENCE</scope>
    <source>
        <strain evidence="1">FT118</strain>
    </source>
</reference>
<keyword evidence="2" id="KW-1185">Reference proteome</keyword>
<comment type="caution">
    <text evidence="1">The sequence shown here is derived from an EMBL/GenBank/DDBJ whole genome shotgun (WGS) entry which is preliminary data.</text>
</comment>
<dbReference type="GO" id="GO:0004519">
    <property type="term" value="F:endonuclease activity"/>
    <property type="evidence" value="ECO:0007669"/>
    <property type="project" value="UniProtKB-KW"/>
</dbReference>
<keyword evidence="1" id="KW-0378">Hydrolase</keyword>
<proteinExistence type="predicted"/>